<evidence type="ECO:0000313" key="3">
    <source>
        <dbReference type="Proteomes" id="UP000605846"/>
    </source>
</evidence>
<reference evidence="2" key="1">
    <citation type="submission" date="2020-01" db="EMBL/GenBank/DDBJ databases">
        <title>Genome Sequencing of Three Apophysomyces-Like Fungal Strains Confirms a Novel Fungal Genus in the Mucoromycota with divergent Burkholderia-like Endosymbiotic Bacteria.</title>
        <authorList>
            <person name="Stajich J.E."/>
            <person name="Macias A.M."/>
            <person name="Carter-House D."/>
            <person name="Lovett B."/>
            <person name="Kasson L.R."/>
            <person name="Berry K."/>
            <person name="Grigoriev I."/>
            <person name="Chang Y."/>
            <person name="Spatafora J."/>
            <person name="Kasson M.T."/>
        </authorList>
    </citation>
    <scope>NUCLEOTIDE SEQUENCE</scope>
    <source>
        <strain evidence="2">NRRL A-21654</strain>
    </source>
</reference>
<gene>
    <name evidence="2" type="ORF">EC973_003724</name>
</gene>
<dbReference type="OrthoDB" id="2275967at2759"/>
<accession>A0A8H7EMX4</accession>
<organism evidence="2 3">
    <name type="scientific">Apophysomyces ossiformis</name>
    <dbReference type="NCBI Taxonomy" id="679940"/>
    <lineage>
        <taxon>Eukaryota</taxon>
        <taxon>Fungi</taxon>
        <taxon>Fungi incertae sedis</taxon>
        <taxon>Mucoromycota</taxon>
        <taxon>Mucoromycotina</taxon>
        <taxon>Mucoromycetes</taxon>
        <taxon>Mucorales</taxon>
        <taxon>Mucorineae</taxon>
        <taxon>Mucoraceae</taxon>
        <taxon>Apophysomyces</taxon>
    </lineage>
</organism>
<protein>
    <submittedName>
        <fullName evidence="2">Uncharacterized protein</fullName>
    </submittedName>
</protein>
<dbReference type="EMBL" id="JABAYA010000215">
    <property type="protein sequence ID" value="KAF7722075.1"/>
    <property type="molecule type" value="Genomic_DNA"/>
</dbReference>
<sequence>MQADKTYKYTYNGDNIDLLYFSNHPVEAWSLDSFESFIVKREPIKSQAVVSRFLRALDIIDKDRQVSTDVKKSVNILKKMVKNTDHSDRANRHTNNFTTNISHASTVINAGNGNSITLNDLQQQEQQEEGQNEQQHTQQLQEFDRQKDGEKPTKKRRIIQDDMQDHEIVDEGNDGSEYSLAYTEEDIWSEWMEFLQQAKDDESIHIYSPWRHSVILCGKGISPNPRINRELNHLKGYIDSVIDSESLDNMERILDTVAIISGHEATFRFVRSIFTTMHNVYLRLPSLSYSESVFNANLIWPCLNACVKFVKEHHNKNCDPYFVPGEESSNAVTTQLQRIGAKYDDRYKYNADGVIRLRGLLETEIMIVETSGSFDKRDKTKISFDLHKGMFGLLSMLKTIADKYEYASIESFKELKMKLTSCIDQLATLSSEHKQKKRLLRYEAVDKSTLLSSIVNPTILRLSQNYDSKGLAEELPCSSPGYYDSDFLYS</sequence>
<dbReference type="AlphaFoldDB" id="A0A8H7EMX4"/>
<evidence type="ECO:0000313" key="2">
    <source>
        <dbReference type="EMBL" id="KAF7722075.1"/>
    </source>
</evidence>
<feature type="compositionally biased region" description="Basic and acidic residues" evidence="1">
    <location>
        <begin position="142"/>
        <end position="169"/>
    </location>
</feature>
<name>A0A8H7EMX4_9FUNG</name>
<proteinExistence type="predicted"/>
<comment type="caution">
    <text evidence="2">The sequence shown here is derived from an EMBL/GenBank/DDBJ whole genome shotgun (WGS) entry which is preliminary data.</text>
</comment>
<keyword evidence="3" id="KW-1185">Reference proteome</keyword>
<feature type="region of interest" description="Disordered" evidence="1">
    <location>
        <begin position="122"/>
        <end position="176"/>
    </location>
</feature>
<evidence type="ECO:0000256" key="1">
    <source>
        <dbReference type="SAM" id="MobiDB-lite"/>
    </source>
</evidence>
<dbReference type="Proteomes" id="UP000605846">
    <property type="component" value="Unassembled WGS sequence"/>
</dbReference>
<feature type="compositionally biased region" description="Low complexity" evidence="1">
    <location>
        <begin position="132"/>
        <end position="141"/>
    </location>
</feature>